<dbReference type="GO" id="GO:0015937">
    <property type="term" value="P:coenzyme A biosynthetic process"/>
    <property type="evidence" value="ECO:0007669"/>
    <property type="project" value="UniProtKB-UniRule"/>
</dbReference>
<keyword evidence="3 5" id="KW-0067">ATP-binding</keyword>
<comment type="caution">
    <text evidence="7">The sequence shown here is derived from an EMBL/GenBank/DDBJ whole genome shotgun (WGS) entry which is preliminary data.</text>
</comment>
<evidence type="ECO:0000256" key="5">
    <source>
        <dbReference type="HAMAP-Rule" id="MF_00376"/>
    </source>
</evidence>
<dbReference type="EC" id="2.7.1.24" evidence="5 6"/>
<dbReference type="InterPro" id="IPR001977">
    <property type="entry name" value="Depp_CoAkinase"/>
</dbReference>
<dbReference type="SUPFAM" id="SSF52540">
    <property type="entry name" value="P-loop containing nucleoside triphosphate hydrolases"/>
    <property type="match status" value="1"/>
</dbReference>
<sequence length="221" mass="23794">MASNHSNPTAAQIDLGILKGHIPLVGLTGGIGSGKTLVSDQLGALGAGIIDTDLISHEITASGGSAIPLIKAAFGLEFINATGALNRHQMRKLVFENPDARQTLEGITHPLIRQETAKRALALSKTKAPYLVFSVPLLIESGTWINLIDYLVVVDCPKETQIERVMQRNNLTRNEVEGILNAQASREERLISANAVIENQGDLDSLNKAVLNLHQKLLKIS</sequence>
<keyword evidence="5" id="KW-0963">Cytoplasm</keyword>
<dbReference type="CDD" id="cd02022">
    <property type="entry name" value="DPCK"/>
    <property type="match status" value="1"/>
</dbReference>
<comment type="similarity">
    <text evidence="1 5">Belongs to the CoaE family.</text>
</comment>
<evidence type="ECO:0000256" key="4">
    <source>
        <dbReference type="ARBA" id="ARBA00022993"/>
    </source>
</evidence>
<proteinExistence type="inferred from homology"/>
<dbReference type="InterPro" id="IPR027417">
    <property type="entry name" value="P-loop_NTPase"/>
</dbReference>
<dbReference type="Gene3D" id="3.40.50.300">
    <property type="entry name" value="P-loop containing nucleotide triphosphate hydrolases"/>
    <property type="match status" value="1"/>
</dbReference>
<dbReference type="GO" id="GO:0005737">
    <property type="term" value="C:cytoplasm"/>
    <property type="evidence" value="ECO:0007669"/>
    <property type="project" value="UniProtKB-SubCell"/>
</dbReference>
<dbReference type="EMBL" id="PGTX01000002">
    <property type="protein sequence ID" value="PJI80049.1"/>
    <property type="molecule type" value="Genomic_DNA"/>
</dbReference>
<comment type="function">
    <text evidence="5">Catalyzes the phosphorylation of the 3'-hydroxyl group of dephosphocoenzyme A to form coenzyme A.</text>
</comment>
<dbReference type="HAMAP" id="MF_00376">
    <property type="entry name" value="Dephospho_CoA_kinase"/>
    <property type="match status" value="1"/>
</dbReference>
<dbReference type="PANTHER" id="PTHR10695:SF46">
    <property type="entry name" value="BIFUNCTIONAL COENZYME A SYNTHASE-RELATED"/>
    <property type="match status" value="1"/>
</dbReference>
<accession>A0A2M8VRE3</accession>
<evidence type="ECO:0000313" key="8">
    <source>
        <dbReference type="Proteomes" id="UP000229366"/>
    </source>
</evidence>
<keyword evidence="5" id="KW-0808">Transferase</keyword>
<gene>
    <name evidence="5" type="primary">coaE</name>
    <name evidence="7" type="ORF">B0G85_1033</name>
</gene>
<comment type="subcellular location">
    <subcellularLocation>
        <location evidence="5">Cytoplasm</location>
    </subcellularLocation>
</comment>
<dbReference type="PROSITE" id="PS51219">
    <property type="entry name" value="DPCK"/>
    <property type="match status" value="1"/>
</dbReference>
<keyword evidence="8" id="KW-1185">Reference proteome</keyword>
<keyword evidence="5 7" id="KW-0418">Kinase</keyword>
<keyword evidence="4 5" id="KW-0173">Coenzyme A biosynthesis</keyword>
<evidence type="ECO:0000256" key="2">
    <source>
        <dbReference type="ARBA" id="ARBA00022741"/>
    </source>
</evidence>
<dbReference type="OrthoDB" id="9812943at2"/>
<dbReference type="GO" id="GO:0004140">
    <property type="term" value="F:dephospho-CoA kinase activity"/>
    <property type="evidence" value="ECO:0007669"/>
    <property type="project" value="UniProtKB-UniRule"/>
</dbReference>
<evidence type="ECO:0000256" key="6">
    <source>
        <dbReference type="NCBIfam" id="TIGR00152"/>
    </source>
</evidence>
<dbReference type="RefSeq" id="WP_100379373.1">
    <property type="nucleotide sequence ID" value="NZ_CBCSBW010000002.1"/>
</dbReference>
<dbReference type="NCBIfam" id="TIGR00152">
    <property type="entry name" value="dephospho-CoA kinase"/>
    <property type="match status" value="1"/>
</dbReference>
<evidence type="ECO:0000313" key="7">
    <source>
        <dbReference type="EMBL" id="PJI80049.1"/>
    </source>
</evidence>
<dbReference type="Proteomes" id="UP000229366">
    <property type="component" value="Unassembled WGS sequence"/>
</dbReference>
<dbReference type="GO" id="GO:0005524">
    <property type="term" value="F:ATP binding"/>
    <property type="evidence" value="ECO:0007669"/>
    <property type="project" value="UniProtKB-UniRule"/>
</dbReference>
<comment type="catalytic activity">
    <reaction evidence="5">
        <text>3'-dephospho-CoA + ATP = ADP + CoA + H(+)</text>
        <dbReference type="Rhea" id="RHEA:18245"/>
        <dbReference type="ChEBI" id="CHEBI:15378"/>
        <dbReference type="ChEBI" id="CHEBI:30616"/>
        <dbReference type="ChEBI" id="CHEBI:57287"/>
        <dbReference type="ChEBI" id="CHEBI:57328"/>
        <dbReference type="ChEBI" id="CHEBI:456216"/>
        <dbReference type="EC" id="2.7.1.24"/>
    </reaction>
</comment>
<evidence type="ECO:0000256" key="1">
    <source>
        <dbReference type="ARBA" id="ARBA00009018"/>
    </source>
</evidence>
<dbReference type="Pfam" id="PF01121">
    <property type="entry name" value="CoaE"/>
    <property type="match status" value="1"/>
</dbReference>
<name>A0A2M8VRE3_9BURK</name>
<feature type="binding site" evidence="5">
    <location>
        <begin position="32"/>
        <end position="37"/>
    </location>
    <ligand>
        <name>ATP</name>
        <dbReference type="ChEBI" id="CHEBI:30616"/>
    </ligand>
</feature>
<dbReference type="PANTHER" id="PTHR10695">
    <property type="entry name" value="DEPHOSPHO-COA KINASE-RELATED"/>
    <property type="match status" value="1"/>
</dbReference>
<organism evidence="7 8">
    <name type="scientific">Polynucleobacter brandtiae</name>
    <dbReference type="NCBI Taxonomy" id="1938816"/>
    <lineage>
        <taxon>Bacteria</taxon>
        <taxon>Pseudomonadati</taxon>
        <taxon>Pseudomonadota</taxon>
        <taxon>Betaproteobacteria</taxon>
        <taxon>Burkholderiales</taxon>
        <taxon>Burkholderiaceae</taxon>
        <taxon>Polynucleobacter</taxon>
    </lineage>
</organism>
<dbReference type="UniPathway" id="UPA00241">
    <property type="reaction ID" value="UER00356"/>
</dbReference>
<protein>
    <recommendedName>
        <fullName evidence="5 6">Dephospho-CoA kinase</fullName>
        <ecNumber evidence="5 6">2.7.1.24</ecNumber>
    </recommendedName>
    <alternativeName>
        <fullName evidence="5">Dephosphocoenzyme A kinase</fullName>
    </alternativeName>
</protein>
<keyword evidence="2 5" id="KW-0547">Nucleotide-binding</keyword>
<dbReference type="AlphaFoldDB" id="A0A2M8VRE3"/>
<comment type="pathway">
    <text evidence="5">Cofactor biosynthesis; coenzyme A biosynthesis; CoA from (R)-pantothenate: step 5/5.</text>
</comment>
<evidence type="ECO:0000256" key="3">
    <source>
        <dbReference type="ARBA" id="ARBA00022840"/>
    </source>
</evidence>
<reference evidence="7 8" key="1">
    <citation type="submission" date="2017-11" db="EMBL/GenBank/DDBJ databases">
        <title>Genomic Encyclopedia of Type Strains, Phase III (KMG-III): the genomes of soil and plant-associated and newly described type strains.</title>
        <authorList>
            <person name="Whitman W."/>
        </authorList>
    </citation>
    <scope>NUCLEOTIDE SEQUENCE [LARGE SCALE GENOMIC DNA]</scope>
    <source>
        <strain evidence="7 8">UB-Domo-W1</strain>
    </source>
</reference>